<protein>
    <submittedName>
        <fullName evidence="2">Uncharacterized protein</fullName>
    </submittedName>
</protein>
<evidence type="ECO:0000256" key="1">
    <source>
        <dbReference type="SAM" id="MobiDB-lite"/>
    </source>
</evidence>
<dbReference type="EMBL" id="JAGMUU010000021">
    <property type="protein sequence ID" value="KAH7129566.1"/>
    <property type="molecule type" value="Genomic_DNA"/>
</dbReference>
<proteinExistence type="predicted"/>
<accession>A0A9P9E410</accession>
<dbReference type="AlphaFoldDB" id="A0A9P9E410"/>
<name>A0A9P9E410_9HYPO</name>
<sequence>MLRRPMVIAAVAATTVTGALIYSNTGHRKSQTSQGSDLARKKRDLGLGGAGIGGNAVTGSTELESASYGQHESNTPSSKNSLVGYKNTADRSDMKGLHDTRRASNDSELPSKA</sequence>
<evidence type="ECO:0000313" key="3">
    <source>
        <dbReference type="Proteomes" id="UP000717696"/>
    </source>
</evidence>
<feature type="compositionally biased region" description="Polar residues" evidence="1">
    <location>
        <begin position="57"/>
        <end position="81"/>
    </location>
</feature>
<feature type="region of interest" description="Disordered" evidence="1">
    <location>
        <begin position="25"/>
        <end position="113"/>
    </location>
</feature>
<dbReference type="Proteomes" id="UP000717696">
    <property type="component" value="Unassembled WGS sequence"/>
</dbReference>
<organism evidence="2 3">
    <name type="scientific">Dactylonectria estremocensis</name>
    <dbReference type="NCBI Taxonomy" id="1079267"/>
    <lineage>
        <taxon>Eukaryota</taxon>
        <taxon>Fungi</taxon>
        <taxon>Dikarya</taxon>
        <taxon>Ascomycota</taxon>
        <taxon>Pezizomycotina</taxon>
        <taxon>Sordariomycetes</taxon>
        <taxon>Hypocreomycetidae</taxon>
        <taxon>Hypocreales</taxon>
        <taxon>Nectriaceae</taxon>
        <taxon>Dactylonectria</taxon>
    </lineage>
</organism>
<reference evidence="2" key="1">
    <citation type="journal article" date="2021" name="Nat. Commun.">
        <title>Genetic determinants of endophytism in the Arabidopsis root mycobiome.</title>
        <authorList>
            <person name="Mesny F."/>
            <person name="Miyauchi S."/>
            <person name="Thiergart T."/>
            <person name="Pickel B."/>
            <person name="Atanasova L."/>
            <person name="Karlsson M."/>
            <person name="Huettel B."/>
            <person name="Barry K.W."/>
            <person name="Haridas S."/>
            <person name="Chen C."/>
            <person name="Bauer D."/>
            <person name="Andreopoulos W."/>
            <person name="Pangilinan J."/>
            <person name="LaButti K."/>
            <person name="Riley R."/>
            <person name="Lipzen A."/>
            <person name="Clum A."/>
            <person name="Drula E."/>
            <person name="Henrissat B."/>
            <person name="Kohler A."/>
            <person name="Grigoriev I.V."/>
            <person name="Martin F.M."/>
            <person name="Hacquard S."/>
        </authorList>
    </citation>
    <scope>NUCLEOTIDE SEQUENCE</scope>
    <source>
        <strain evidence="2">MPI-CAGE-AT-0021</strain>
    </source>
</reference>
<keyword evidence="3" id="KW-1185">Reference proteome</keyword>
<comment type="caution">
    <text evidence="2">The sequence shown here is derived from an EMBL/GenBank/DDBJ whole genome shotgun (WGS) entry which is preliminary data.</text>
</comment>
<feature type="compositionally biased region" description="Gly residues" evidence="1">
    <location>
        <begin position="46"/>
        <end position="56"/>
    </location>
</feature>
<gene>
    <name evidence="2" type="ORF">B0J13DRAFT_564265</name>
</gene>
<feature type="compositionally biased region" description="Basic and acidic residues" evidence="1">
    <location>
        <begin position="88"/>
        <end position="113"/>
    </location>
</feature>
<evidence type="ECO:0000313" key="2">
    <source>
        <dbReference type="EMBL" id="KAH7129566.1"/>
    </source>
</evidence>